<proteinExistence type="predicted"/>
<reference evidence="2 3" key="1">
    <citation type="journal article" date="2023" name="Chemosphere">
        <title>Whole genome analysis of Flavobacterium aziz-sancarii sp. nov., isolated from Ardley Island (Antarctica), revealed a rich resistome and bioremediation potential.</title>
        <authorList>
            <person name="Otur C."/>
            <person name="Okay S."/>
            <person name="Kurt-Kizildogan A."/>
        </authorList>
    </citation>
    <scope>NUCLEOTIDE SEQUENCE [LARGE SCALE GENOMIC DNA]</scope>
    <source>
        <strain evidence="2 3">AC</strain>
    </source>
</reference>
<evidence type="ECO:0000256" key="1">
    <source>
        <dbReference type="SAM" id="MobiDB-lite"/>
    </source>
</evidence>
<accession>A0ABT4WA73</accession>
<gene>
    <name evidence="2" type="ORF">NJT12_07550</name>
</gene>
<organism evidence="2 3">
    <name type="scientific">Flavobacterium azizsancarii</name>
    <dbReference type="NCBI Taxonomy" id="2961580"/>
    <lineage>
        <taxon>Bacteria</taxon>
        <taxon>Pseudomonadati</taxon>
        <taxon>Bacteroidota</taxon>
        <taxon>Flavobacteriia</taxon>
        <taxon>Flavobacteriales</taxon>
        <taxon>Flavobacteriaceae</taxon>
        <taxon>Flavobacterium</taxon>
    </lineage>
</organism>
<keyword evidence="3" id="KW-1185">Reference proteome</keyword>
<dbReference type="Proteomes" id="UP001212170">
    <property type="component" value="Unassembled WGS sequence"/>
</dbReference>
<dbReference type="RefSeq" id="WP_271335270.1">
    <property type="nucleotide sequence ID" value="NZ_JAMZNK010000008.1"/>
</dbReference>
<sequence length="111" mass="12521">MMSNTGYACGKAEEKTSYEKNTTSKKNVADSCQKDCCKKNQNSKKDQHGCNRKCDHSGCTTSGLLYSLVTANEFEFNNNLFNFSFEKTTPYYKNISISDGFTSIWLPPKIN</sequence>
<feature type="region of interest" description="Disordered" evidence="1">
    <location>
        <begin position="1"/>
        <end position="29"/>
    </location>
</feature>
<name>A0ABT4WA73_9FLAO</name>
<comment type="caution">
    <text evidence="2">The sequence shown here is derived from an EMBL/GenBank/DDBJ whole genome shotgun (WGS) entry which is preliminary data.</text>
</comment>
<evidence type="ECO:0000313" key="2">
    <source>
        <dbReference type="EMBL" id="MDA6069468.1"/>
    </source>
</evidence>
<protein>
    <submittedName>
        <fullName evidence="2">Uncharacterized protein</fullName>
    </submittedName>
</protein>
<evidence type="ECO:0000313" key="3">
    <source>
        <dbReference type="Proteomes" id="UP001212170"/>
    </source>
</evidence>
<dbReference type="EMBL" id="JAMZNK010000008">
    <property type="protein sequence ID" value="MDA6069468.1"/>
    <property type="molecule type" value="Genomic_DNA"/>
</dbReference>